<accession>A0A5C2HFU9</accession>
<name>A0A5C2HFU9_9BACT</name>
<dbReference type="RefSeq" id="WP_066387001.1">
    <property type="nucleotide sequence ID" value="NZ_CP036246.2"/>
</dbReference>
<sequence>MKKLILDTNIIDKCYELNITKSFFNDLGFEIWIPTFVKNEVENSKKTELIKTLEDLDYTKTGFFGFSDNPNSLGFGDKTQETKEKPIFYSKEYDEFIKSTSKKHQNDRYIATLSNLNNAIFITNDKKAYADVSNNINSLYFQIDWTREEFKKALLQQMFV</sequence>
<organism evidence="2 3">
    <name type="scientific">Arcobacter porcinus</name>
    <dbReference type="NCBI Taxonomy" id="1935204"/>
    <lineage>
        <taxon>Bacteria</taxon>
        <taxon>Pseudomonadati</taxon>
        <taxon>Campylobacterota</taxon>
        <taxon>Epsilonproteobacteria</taxon>
        <taxon>Campylobacterales</taxon>
        <taxon>Arcobacteraceae</taxon>
        <taxon>Arcobacter</taxon>
    </lineage>
</organism>
<gene>
    <name evidence="2" type="ORF">APORC_1420</name>
</gene>
<feature type="domain" description="PIN" evidence="1">
    <location>
        <begin position="4"/>
        <end position="127"/>
    </location>
</feature>
<dbReference type="InterPro" id="IPR029060">
    <property type="entry name" value="PIN-like_dom_sf"/>
</dbReference>
<reference evidence="2 3" key="1">
    <citation type="submission" date="2019-09" db="EMBL/GenBank/DDBJ databases">
        <title>Complete genome sequencing of four Arcobacter species reveals a diverse suite of mobile elements.</title>
        <authorList>
            <person name="Miller W.G."/>
            <person name="Yee E."/>
            <person name="Bono J.L."/>
        </authorList>
    </citation>
    <scope>NUCLEOTIDE SEQUENCE [LARGE SCALE GENOMIC DNA]</scope>
    <source>
        <strain evidence="2 3">CCUG 56899</strain>
    </source>
</reference>
<dbReference type="EMBL" id="CP036246">
    <property type="protein sequence ID" value="QEP41004.1"/>
    <property type="molecule type" value="Genomic_DNA"/>
</dbReference>
<dbReference type="Proteomes" id="UP000322644">
    <property type="component" value="Chromosome"/>
</dbReference>
<dbReference type="InterPro" id="IPR002716">
    <property type="entry name" value="PIN_dom"/>
</dbReference>
<evidence type="ECO:0000313" key="2">
    <source>
        <dbReference type="EMBL" id="QEP41004.1"/>
    </source>
</evidence>
<proteinExistence type="predicted"/>
<protein>
    <recommendedName>
        <fullName evidence="1">PIN domain-containing protein</fullName>
    </recommendedName>
</protein>
<evidence type="ECO:0000259" key="1">
    <source>
        <dbReference type="Pfam" id="PF13638"/>
    </source>
</evidence>
<evidence type="ECO:0000313" key="3">
    <source>
        <dbReference type="Proteomes" id="UP000322644"/>
    </source>
</evidence>
<dbReference type="SUPFAM" id="SSF88723">
    <property type="entry name" value="PIN domain-like"/>
    <property type="match status" value="1"/>
</dbReference>
<dbReference type="Pfam" id="PF13638">
    <property type="entry name" value="PIN_4"/>
    <property type="match status" value="1"/>
</dbReference>
<dbReference type="KEGG" id="apoc:APORC_1420"/>
<reference evidence="2 3" key="2">
    <citation type="submission" date="2019-09" db="EMBL/GenBank/DDBJ databases">
        <title>Taxonomic note: a critical rebuttal of the proposed division of the genus Arcobacter into six genera, emended descriptions of Arcobacter anaerophilus and the genus Arcobacter, and an assessment of genus-level boundaries for Epsilonproteobacteria using in silico genomic comparator tools.</title>
        <authorList>
            <person name="On S.L.W."/>
            <person name="Miller W.G."/>
            <person name="Biggs P."/>
            <person name="Cornelius A."/>
            <person name="Vandamme P."/>
        </authorList>
    </citation>
    <scope>NUCLEOTIDE SEQUENCE [LARGE SCALE GENOMIC DNA]</scope>
    <source>
        <strain evidence="2 3">CCUG 56899</strain>
    </source>
</reference>
<dbReference type="AlphaFoldDB" id="A0A5C2HFU9"/>
<dbReference type="Gene3D" id="3.40.50.1010">
    <property type="entry name" value="5'-nuclease"/>
    <property type="match status" value="1"/>
</dbReference>